<evidence type="ECO:0000313" key="1">
    <source>
        <dbReference type="EMBL" id="SHO50218.1"/>
    </source>
</evidence>
<evidence type="ECO:0000313" key="2">
    <source>
        <dbReference type="Proteomes" id="UP000184603"/>
    </source>
</evidence>
<name>A0A1M7YCI1_9BACT</name>
<keyword evidence="2" id="KW-1185">Reference proteome</keyword>
<protein>
    <submittedName>
        <fullName evidence="1">Uncharacterized protein</fullName>
    </submittedName>
</protein>
<proteinExistence type="predicted"/>
<organism evidence="1 2">
    <name type="scientific">Desulfopila aestuarii DSM 18488</name>
    <dbReference type="NCBI Taxonomy" id="1121416"/>
    <lineage>
        <taxon>Bacteria</taxon>
        <taxon>Pseudomonadati</taxon>
        <taxon>Thermodesulfobacteriota</taxon>
        <taxon>Desulfobulbia</taxon>
        <taxon>Desulfobulbales</taxon>
        <taxon>Desulfocapsaceae</taxon>
        <taxon>Desulfopila</taxon>
    </lineage>
</organism>
<dbReference type="AlphaFoldDB" id="A0A1M7YCI1"/>
<dbReference type="Proteomes" id="UP000184603">
    <property type="component" value="Unassembled WGS sequence"/>
</dbReference>
<sequence>MRGHSCPVFFAATTQLQRSDPGVQFLVKTHIERRPHPQSRGSQITGSSANSCKYLSLIILFRIKLANLLILGHNDFGTRSKGVPDFITGYCRFRGIYLLINFKLIFRKNRTGFFT</sequence>
<gene>
    <name evidence="1" type="ORF">SAMN02745220_03316</name>
</gene>
<accession>A0A1M7YCI1</accession>
<reference evidence="1 2" key="1">
    <citation type="submission" date="2016-12" db="EMBL/GenBank/DDBJ databases">
        <authorList>
            <person name="Song W.-J."/>
            <person name="Kurnit D.M."/>
        </authorList>
    </citation>
    <scope>NUCLEOTIDE SEQUENCE [LARGE SCALE GENOMIC DNA]</scope>
    <source>
        <strain evidence="1 2">DSM 18488</strain>
    </source>
</reference>
<dbReference type="EMBL" id="FRFE01000017">
    <property type="protein sequence ID" value="SHO50218.1"/>
    <property type="molecule type" value="Genomic_DNA"/>
</dbReference>
<dbReference type="STRING" id="1121416.SAMN02745220_03316"/>